<dbReference type="AlphaFoldDB" id="A0A9D2RRW0"/>
<dbReference type="Proteomes" id="UP000823824">
    <property type="component" value="Unassembled WGS sequence"/>
</dbReference>
<dbReference type="EMBL" id="DWZJ01000073">
    <property type="protein sequence ID" value="HJB13760.1"/>
    <property type="molecule type" value="Genomic_DNA"/>
</dbReference>
<dbReference type="PANTHER" id="PTHR43343:SF3">
    <property type="entry name" value="PROTEASE DO-LIKE 8, CHLOROPLASTIC"/>
    <property type="match status" value="1"/>
</dbReference>
<dbReference type="InterPro" id="IPR001940">
    <property type="entry name" value="Peptidase_S1C"/>
</dbReference>
<gene>
    <name evidence="5" type="ORF">H9787_08610</name>
</gene>
<feature type="domain" description="PDZ" evidence="4">
    <location>
        <begin position="320"/>
        <end position="380"/>
    </location>
</feature>
<dbReference type="Pfam" id="PF13365">
    <property type="entry name" value="Trypsin_2"/>
    <property type="match status" value="1"/>
</dbReference>
<dbReference type="GO" id="GO:0004252">
    <property type="term" value="F:serine-type endopeptidase activity"/>
    <property type="evidence" value="ECO:0007669"/>
    <property type="project" value="InterPro"/>
</dbReference>
<reference evidence="5" key="2">
    <citation type="submission" date="2021-04" db="EMBL/GenBank/DDBJ databases">
        <authorList>
            <person name="Gilroy R."/>
        </authorList>
    </citation>
    <scope>NUCLEOTIDE SEQUENCE</scope>
    <source>
        <strain evidence="5">ChiBcec18-1249</strain>
    </source>
</reference>
<dbReference type="Gene3D" id="2.40.10.120">
    <property type="match status" value="1"/>
</dbReference>
<keyword evidence="2" id="KW-0378">Hydrolase</keyword>
<dbReference type="InterPro" id="IPR036034">
    <property type="entry name" value="PDZ_sf"/>
</dbReference>
<feature type="transmembrane region" description="Helical" evidence="3">
    <location>
        <begin position="53"/>
        <end position="76"/>
    </location>
</feature>
<evidence type="ECO:0000256" key="3">
    <source>
        <dbReference type="SAM" id="Phobius"/>
    </source>
</evidence>
<dbReference type="GO" id="GO:0006508">
    <property type="term" value="P:proteolysis"/>
    <property type="evidence" value="ECO:0007669"/>
    <property type="project" value="UniProtKB-KW"/>
</dbReference>
<sequence length="421" mass="45909">MEEKEQLTSHLPGEVVEIYRQPVPGEVVERYSRPLPGRSTPPAQPRKKSRRGLWIFLICLAVVLGIAAGVLVWSWLAPGRYTDRFEYWYDYGWEEDGETSVEITIPTYPTGEGAVLEVETDRGPELTAQEIYQRVNPSVVTVMAQLEDSVSVGTGVIFRSDGYILTNYHVLEGGRDCTVALDTGRTYEALYVAGDERNDLAVLKVNLTGLPAATFGDSDQLVVGDKVYAIGNPLGVELRGTLTDGIVSAINRDVWVDGRTMNLIQTNAALNSGNSGGPLINAYGQVVGINTIKMSSDYSNVEGLGFAIPSASMARLVNDLLAYGEIQPEPSFGVTVLQTGTRLEDGVWGLEVLEVTPDSAADRAGIQAGDFILSANGREVTTSQELLRVRRQLYVGDQVTMELWRDGQRMEVTLTLTAPTE</sequence>
<keyword evidence="1" id="KW-0645">Protease</keyword>
<reference evidence="5" key="1">
    <citation type="journal article" date="2021" name="PeerJ">
        <title>Extensive microbial diversity within the chicken gut microbiome revealed by metagenomics and culture.</title>
        <authorList>
            <person name="Gilroy R."/>
            <person name="Ravi A."/>
            <person name="Getino M."/>
            <person name="Pursley I."/>
            <person name="Horton D.L."/>
            <person name="Alikhan N.F."/>
            <person name="Baker D."/>
            <person name="Gharbi K."/>
            <person name="Hall N."/>
            <person name="Watson M."/>
            <person name="Adriaenssens E.M."/>
            <person name="Foster-Nyarko E."/>
            <person name="Jarju S."/>
            <person name="Secka A."/>
            <person name="Antonio M."/>
            <person name="Oren A."/>
            <person name="Chaudhuri R.R."/>
            <person name="La Ragione R."/>
            <person name="Hildebrand F."/>
            <person name="Pallen M.J."/>
        </authorList>
    </citation>
    <scope>NUCLEOTIDE SEQUENCE</scope>
    <source>
        <strain evidence="5">ChiBcec18-1249</strain>
    </source>
</reference>
<dbReference type="SUPFAM" id="SSF50156">
    <property type="entry name" value="PDZ domain-like"/>
    <property type="match status" value="1"/>
</dbReference>
<evidence type="ECO:0000256" key="1">
    <source>
        <dbReference type="ARBA" id="ARBA00022670"/>
    </source>
</evidence>
<comment type="caution">
    <text evidence="5">The sequence shown here is derived from an EMBL/GenBank/DDBJ whole genome shotgun (WGS) entry which is preliminary data.</text>
</comment>
<keyword evidence="3" id="KW-0472">Membrane</keyword>
<evidence type="ECO:0000259" key="4">
    <source>
        <dbReference type="PROSITE" id="PS50106"/>
    </source>
</evidence>
<protein>
    <submittedName>
        <fullName evidence="5">Trypsin-like peptidase domain-containing protein</fullName>
    </submittedName>
</protein>
<evidence type="ECO:0000313" key="6">
    <source>
        <dbReference type="Proteomes" id="UP000823824"/>
    </source>
</evidence>
<name>A0A9D2RRW0_9FIRM</name>
<dbReference type="Pfam" id="PF13180">
    <property type="entry name" value="PDZ_2"/>
    <property type="match status" value="1"/>
</dbReference>
<keyword evidence="3" id="KW-1133">Transmembrane helix</keyword>
<dbReference type="Gene3D" id="2.30.42.10">
    <property type="match status" value="1"/>
</dbReference>
<organism evidence="5 6">
    <name type="scientific">Candidatus Oscillibacter excrementigallinarum</name>
    <dbReference type="NCBI Taxonomy" id="2838716"/>
    <lineage>
        <taxon>Bacteria</taxon>
        <taxon>Bacillati</taxon>
        <taxon>Bacillota</taxon>
        <taxon>Clostridia</taxon>
        <taxon>Eubacteriales</taxon>
        <taxon>Oscillospiraceae</taxon>
        <taxon>Oscillibacter</taxon>
    </lineage>
</organism>
<evidence type="ECO:0000313" key="5">
    <source>
        <dbReference type="EMBL" id="HJB13760.1"/>
    </source>
</evidence>
<dbReference type="SMART" id="SM00228">
    <property type="entry name" value="PDZ"/>
    <property type="match status" value="1"/>
</dbReference>
<dbReference type="SUPFAM" id="SSF50494">
    <property type="entry name" value="Trypsin-like serine proteases"/>
    <property type="match status" value="1"/>
</dbReference>
<dbReference type="InterPro" id="IPR009003">
    <property type="entry name" value="Peptidase_S1_PA"/>
</dbReference>
<dbReference type="InterPro" id="IPR051201">
    <property type="entry name" value="Chloro_Bact_Ser_Proteases"/>
</dbReference>
<proteinExistence type="predicted"/>
<accession>A0A9D2RRW0</accession>
<dbReference type="PANTHER" id="PTHR43343">
    <property type="entry name" value="PEPTIDASE S12"/>
    <property type="match status" value="1"/>
</dbReference>
<keyword evidence="3" id="KW-0812">Transmembrane</keyword>
<dbReference type="PROSITE" id="PS50106">
    <property type="entry name" value="PDZ"/>
    <property type="match status" value="1"/>
</dbReference>
<dbReference type="InterPro" id="IPR001478">
    <property type="entry name" value="PDZ"/>
</dbReference>
<dbReference type="PRINTS" id="PR00834">
    <property type="entry name" value="PROTEASES2C"/>
</dbReference>
<evidence type="ECO:0000256" key="2">
    <source>
        <dbReference type="ARBA" id="ARBA00022801"/>
    </source>
</evidence>